<reference evidence="1" key="2">
    <citation type="submission" date="2022-01" db="EMBL/GenBank/DDBJ databases">
        <authorList>
            <person name="Yamashiro T."/>
            <person name="Shiraishi A."/>
            <person name="Satake H."/>
            <person name="Nakayama K."/>
        </authorList>
    </citation>
    <scope>NUCLEOTIDE SEQUENCE</scope>
</reference>
<dbReference type="Pfam" id="PF14223">
    <property type="entry name" value="Retrotran_gag_2"/>
    <property type="match status" value="1"/>
</dbReference>
<dbReference type="Proteomes" id="UP001151760">
    <property type="component" value="Unassembled WGS sequence"/>
</dbReference>
<evidence type="ECO:0000313" key="2">
    <source>
        <dbReference type="Proteomes" id="UP001151760"/>
    </source>
</evidence>
<dbReference type="PANTHER" id="PTHR34676">
    <property type="entry name" value="DUF4219 DOMAIN-CONTAINING PROTEIN-RELATED"/>
    <property type="match status" value="1"/>
</dbReference>
<keyword evidence="2" id="KW-1185">Reference proteome</keyword>
<gene>
    <name evidence="1" type="ORF">Tco_0706719</name>
</gene>
<proteinExistence type="predicted"/>
<name>A0ABQ4YAA8_9ASTR</name>
<evidence type="ECO:0008006" key="3">
    <source>
        <dbReference type="Google" id="ProtNLM"/>
    </source>
</evidence>
<comment type="caution">
    <text evidence="1">The sequence shown here is derived from an EMBL/GenBank/DDBJ whole genome shotgun (WGS) entry which is preliminary data.</text>
</comment>
<organism evidence="1 2">
    <name type="scientific">Tanacetum coccineum</name>
    <dbReference type="NCBI Taxonomy" id="301880"/>
    <lineage>
        <taxon>Eukaryota</taxon>
        <taxon>Viridiplantae</taxon>
        <taxon>Streptophyta</taxon>
        <taxon>Embryophyta</taxon>
        <taxon>Tracheophyta</taxon>
        <taxon>Spermatophyta</taxon>
        <taxon>Magnoliopsida</taxon>
        <taxon>eudicotyledons</taxon>
        <taxon>Gunneridae</taxon>
        <taxon>Pentapetalae</taxon>
        <taxon>asterids</taxon>
        <taxon>campanulids</taxon>
        <taxon>Asterales</taxon>
        <taxon>Asteraceae</taxon>
        <taxon>Asteroideae</taxon>
        <taxon>Anthemideae</taxon>
        <taxon>Anthemidinae</taxon>
        <taxon>Tanacetum</taxon>
    </lineage>
</organism>
<reference evidence="1" key="1">
    <citation type="journal article" date="2022" name="Int. J. Mol. Sci.">
        <title>Draft Genome of Tanacetum Coccineum: Genomic Comparison of Closely Related Tanacetum-Family Plants.</title>
        <authorList>
            <person name="Yamashiro T."/>
            <person name="Shiraishi A."/>
            <person name="Nakayama K."/>
            <person name="Satake H."/>
        </authorList>
    </citation>
    <scope>NUCLEOTIDE SEQUENCE</scope>
</reference>
<dbReference type="EMBL" id="BQNB010010188">
    <property type="protein sequence ID" value="GJS73878.1"/>
    <property type="molecule type" value="Genomic_DNA"/>
</dbReference>
<evidence type="ECO:0000313" key="1">
    <source>
        <dbReference type="EMBL" id="GJS73878.1"/>
    </source>
</evidence>
<protein>
    <recommendedName>
        <fullName evidence="3">UBN2 domain-containing protein</fullName>
    </recommendedName>
</protein>
<accession>A0ABQ4YAA8</accession>
<sequence>MPSSQSLRIGSSGYGGLQIFVVACEVKAQIRRIFLDGYGVLNTSPLEDDELLESQIVEKQYEQIEHEENGPLSNETINIKELRHHPLDKVKDCKIDLLTQQYEKFSISSEETIDSGFTRFNAIVTSLKSLVQDYSRKNHVRKFLRALPLKWRAKVMVIKEAKDLATLTLDELIGNLKVYEMILENDDVASKNTKEKVKSLALKAKVNRSSEKFINSDMAIDLATVLIGSKDVVVITLKTKVVKAQDKGEVAIIMAKKVTSLVSDQSPKKTRPLLEELGVIVKMVMNPIMMQLVSWRSTLKRLFTLYKAYDGGHVVFGSNLKGKQEGAHVRRMMGAGRWKGKIKERHRENLA</sequence>
<dbReference type="PANTHER" id="PTHR34676:SF8">
    <property type="entry name" value="TRANSMEMBRANE PROTEIN"/>
    <property type="match status" value="1"/>
</dbReference>